<dbReference type="RefSeq" id="WP_237467388.1">
    <property type="nucleotide sequence ID" value="NZ_CAKLDI010000001.1"/>
</dbReference>
<proteinExistence type="predicted"/>
<dbReference type="InterPro" id="IPR018309">
    <property type="entry name" value="Tscrpt_reg_PadR_C"/>
</dbReference>
<evidence type="ECO:0000313" key="4">
    <source>
        <dbReference type="Proteomes" id="UP000838672"/>
    </source>
</evidence>
<name>A0ABM8ZW29_9VIBR</name>
<dbReference type="Pfam" id="PF03551">
    <property type="entry name" value="PadR"/>
    <property type="match status" value="1"/>
</dbReference>
<dbReference type="InterPro" id="IPR036388">
    <property type="entry name" value="WH-like_DNA-bd_sf"/>
</dbReference>
<evidence type="ECO:0008006" key="5">
    <source>
        <dbReference type="Google" id="ProtNLM"/>
    </source>
</evidence>
<dbReference type="SUPFAM" id="SSF46785">
    <property type="entry name" value="Winged helix' DNA-binding domain"/>
    <property type="match status" value="1"/>
</dbReference>
<evidence type="ECO:0000313" key="3">
    <source>
        <dbReference type="EMBL" id="CAH0534556.1"/>
    </source>
</evidence>
<reference evidence="3" key="1">
    <citation type="submission" date="2021-11" db="EMBL/GenBank/DDBJ databases">
        <authorList>
            <person name="Rodrigo-Torres L."/>
            <person name="Arahal R. D."/>
            <person name="Lucena T."/>
        </authorList>
    </citation>
    <scope>NUCLEOTIDE SEQUENCE</scope>
    <source>
        <strain evidence="3">CECT 7929</strain>
    </source>
</reference>
<dbReference type="EMBL" id="CAKLDI010000001">
    <property type="protein sequence ID" value="CAH0534556.1"/>
    <property type="molecule type" value="Genomic_DNA"/>
</dbReference>
<dbReference type="Pfam" id="PF10400">
    <property type="entry name" value="Vir_act_alpha_C"/>
    <property type="match status" value="1"/>
</dbReference>
<evidence type="ECO:0000259" key="1">
    <source>
        <dbReference type="Pfam" id="PF03551"/>
    </source>
</evidence>
<dbReference type="PANTHER" id="PTHR43252:SF4">
    <property type="entry name" value="TRANSCRIPTIONAL REGULATORY PROTEIN"/>
    <property type="match status" value="1"/>
</dbReference>
<sequence>MSLPHVILTSLCHASATGYDLTKQFSQQVGYFWRASHQQVYRELNKMAQLGWVGYLLEPQDGKPDRKVYTITEEGRAALMLWLEKPLAPPAVRDEVSAKLYACQEGDSGVMSQHLTRLLDDSKRELANFQELEKIHFADISRLDRQQHLMRLTLRRGIHGKVAWINWIEEALEILNQLPSK</sequence>
<gene>
    <name evidence="3" type="ORF">VST7929_02500</name>
</gene>
<feature type="domain" description="Transcription regulator PadR C-terminal" evidence="2">
    <location>
        <begin position="92"/>
        <end position="175"/>
    </location>
</feature>
<dbReference type="Gene3D" id="1.10.10.10">
    <property type="entry name" value="Winged helix-like DNA-binding domain superfamily/Winged helix DNA-binding domain"/>
    <property type="match status" value="1"/>
</dbReference>
<dbReference type="Proteomes" id="UP000838672">
    <property type="component" value="Unassembled WGS sequence"/>
</dbReference>
<organism evidence="3 4">
    <name type="scientific">Vibrio stylophorae</name>
    <dbReference type="NCBI Taxonomy" id="659351"/>
    <lineage>
        <taxon>Bacteria</taxon>
        <taxon>Pseudomonadati</taxon>
        <taxon>Pseudomonadota</taxon>
        <taxon>Gammaproteobacteria</taxon>
        <taxon>Vibrionales</taxon>
        <taxon>Vibrionaceae</taxon>
        <taxon>Vibrio</taxon>
    </lineage>
</organism>
<dbReference type="InterPro" id="IPR036390">
    <property type="entry name" value="WH_DNA-bd_sf"/>
</dbReference>
<dbReference type="Gene3D" id="6.10.140.190">
    <property type="match status" value="1"/>
</dbReference>
<dbReference type="PANTHER" id="PTHR43252">
    <property type="entry name" value="TRANSCRIPTIONAL REGULATOR YQJI"/>
    <property type="match status" value="1"/>
</dbReference>
<accession>A0ABM8ZW29</accession>
<feature type="domain" description="Transcription regulator PadR N-terminal" evidence="1">
    <location>
        <begin position="7"/>
        <end position="79"/>
    </location>
</feature>
<comment type="caution">
    <text evidence="3">The sequence shown here is derived from an EMBL/GenBank/DDBJ whole genome shotgun (WGS) entry which is preliminary data.</text>
</comment>
<protein>
    <recommendedName>
        <fullName evidence="5">PadR family transcriptional regulator</fullName>
    </recommendedName>
</protein>
<dbReference type="InterPro" id="IPR005149">
    <property type="entry name" value="Tscrpt_reg_PadR_N"/>
</dbReference>
<keyword evidence="4" id="KW-1185">Reference proteome</keyword>
<evidence type="ECO:0000259" key="2">
    <source>
        <dbReference type="Pfam" id="PF10400"/>
    </source>
</evidence>